<organism evidence="1 2">
    <name type="scientific">Zooshikella ganghwensis</name>
    <dbReference type="NCBI Taxonomy" id="202772"/>
    <lineage>
        <taxon>Bacteria</taxon>
        <taxon>Pseudomonadati</taxon>
        <taxon>Pseudomonadota</taxon>
        <taxon>Gammaproteobacteria</taxon>
        <taxon>Oceanospirillales</taxon>
        <taxon>Zooshikellaceae</taxon>
        <taxon>Zooshikella</taxon>
    </lineage>
</organism>
<comment type="caution">
    <text evidence="1">The sequence shown here is derived from an EMBL/GenBank/DDBJ whole genome shotgun (WGS) entry which is preliminary data.</text>
</comment>
<dbReference type="RefSeq" id="WP_094789905.1">
    <property type="nucleotide sequence ID" value="NZ_NDXW01000009.1"/>
</dbReference>
<keyword evidence="2" id="KW-1185">Reference proteome</keyword>
<reference evidence="1 2" key="1">
    <citation type="submission" date="2017-04" db="EMBL/GenBank/DDBJ databases">
        <title>Draft genome sequence of Zooshikella ganghwensis VG4 isolated from Red Sea sediments.</title>
        <authorList>
            <person name="Rehman Z."/>
            <person name="Alam I."/>
            <person name="Kamau A."/>
            <person name="Bajic V."/>
            <person name="Leiknes T."/>
        </authorList>
    </citation>
    <scope>NUCLEOTIDE SEQUENCE [LARGE SCALE GENOMIC DNA]</scope>
    <source>
        <strain evidence="1 2">VG4</strain>
    </source>
</reference>
<accession>A0A4P9VGB6</accession>
<evidence type="ECO:0000313" key="2">
    <source>
        <dbReference type="Proteomes" id="UP000257039"/>
    </source>
</evidence>
<proteinExistence type="predicted"/>
<name>A0A4P9VGB6_9GAMM</name>
<dbReference type="AlphaFoldDB" id="A0A4P9VGB6"/>
<gene>
    <name evidence="1" type="ORF">B9G39_28785</name>
</gene>
<protein>
    <submittedName>
        <fullName evidence="1">Uncharacterized protein</fullName>
    </submittedName>
</protein>
<dbReference type="Proteomes" id="UP000257039">
    <property type="component" value="Unassembled WGS sequence"/>
</dbReference>
<sequence>MNIDQLESSSAELDKQATSVDSVAVYEQSKGFDLAEGPVGPIAPALLDQNKKVVPSQKISVSHQNDTWMRTERIRSLSFIYALLIPK</sequence>
<dbReference type="EMBL" id="NDXW01000009">
    <property type="protein sequence ID" value="RDH41456.1"/>
    <property type="molecule type" value="Genomic_DNA"/>
</dbReference>
<evidence type="ECO:0000313" key="1">
    <source>
        <dbReference type="EMBL" id="RDH41456.1"/>
    </source>
</evidence>